<dbReference type="SUPFAM" id="SSF53850">
    <property type="entry name" value="Periplasmic binding protein-like II"/>
    <property type="match status" value="1"/>
</dbReference>
<dbReference type="Proteomes" id="UP001315686">
    <property type="component" value="Unassembled WGS sequence"/>
</dbReference>
<dbReference type="EMBL" id="JADQAZ010000003">
    <property type="protein sequence ID" value="MBT0958742.1"/>
    <property type="molecule type" value="Genomic_DNA"/>
</dbReference>
<evidence type="ECO:0000313" key="3">
    <source>
        <dbReference type="EMBL" id="MBT0958742.1"/>
    </source>
</evidence>
<protein>
    <submittedName>
        <fullName evidence="3">Transporter substrate-binding domain-containing protein</fullName>
    </submittedName>
</protein>
<name>A0AAP2CT15_9RHOB</name>
<accession>A0AAP2CT15</accession>
<dbReference type="InterPro" id="IPR001638">
    <property type="entry name" value="Solute-binding_3/MltF_N"/>
</dbReference>
<dbReference type="PANTHER" id="PTHR35936">
    <property type="entry name" value="MEMBRANE-BOUND LYTIC MUREIN TRANSGLYCOSYLASE F"/>
    <property type="match status" value="1"/>
</dbReference>
<keyword evidence="1" id="KW-0732">Signal</keyword>
<dbReference type="Pfam" id="PF00497">
    <property type="entry name" value="SBP_bac_3"/>
    <property type="match status" value="1"/>
</dbReference>
<proteinExistence type="predicted"/>
<dbReference type="SMART" id="SM00062">
    <property type="entry name" value="PBPb"/>
    <property type="match status" value="1"/>
</dbReference>
<organism evidence="3 4">
    <name type="scientific">Harenicola maris</name>
    <dbReference type="NCBI Taxonomy" id="2841044"/>
    <lineage>
        <taxon>Bacteria</taxon>
        <taxon>Pseudomonadati</taxon>
        <taxon>Pseudomonadota</taxon>
        <taxon>Alphaproteobacteria</taxon>
        <taxon>Rhodobacterales</taxon>
        <taxon>Paracoccaceae</taxon>
        <taxon>Harenicola</taxon>
    </lineage>
</organism>
<dbReference type="AlphaFoldDB" id="A0AAP2CT15"/>
<evidence type="ECO:0000313" key="4">
    <source>
        <dbReference type="Proteomes" id="UP001315686"/>
    </source>
</evidence>
<keyword evidence="4" id="KW-1185">Reference proteome</keyword>
<gene>
    <name evidence="3" type="ORF">IV417_15235</name>
</gene>
<dbReference type="RefSeq" id="WP_327794963.1">
    <property type="nucleotide sequence ID" value="NZ_JADQAZ010000003.1"/>
</dbReference>
<reference evidence="3 4" key="1">
    <citation type="journal article" date="2021" name="Arch. Microbiol.">
        <title>Harenicola maris gen. nov., sp. nov. isolated from the Sea of Japan shallow sediments.</title>
        <authorList>
            <person name="Romanenko L.A."/>
            <person name="Kurilenko V.V."/>
            <person name="Chernysheva N.Y."/>
            <person name="Tekutyeva L.A."/>
            <person name="Velansky P.V."/>
            <person name="Svetashev V.I."/>
            <person name="Isaeva M.P."/>
        </authorList>
    </citation>
    <scope>NUCLEOTIDE SEQUENCE [LARGE SCALE GENOMIC DNA]</scope>
    <source>
        <strain evidence="3 4">KMM 3653</strain>
    </source>
</reference>
<sequence length="245" mass="26619">MKSIVFAALWVVFILVQPLRAGPLIRVAADEWPPFSGDNLPEKGLSLEVIATVLTRAGYDVQVQILPWARVLKSAQTGQIDVVGSLFNDPERAAYLLYSESYYSTPVHFVQKAGSGHVIAAPADIYPLSVAVGEGFLYEAAFDSDPQINRVVVTTTTQGLRMVAGGRVDLTLDSLDVIEYALAGGLSRLGPELEILPEPLARNDLFMAVRQDHPQAGEIVRDFNLVLDEMRGDGSFARLLAKHGS</sequence>
<comment type="caution">
    <text evidence="3">The sequence shown here is derived from an EMBL/GenBank/DDBJ whole genome shotgun (WGS) entry which is preliminary data.</text>
</comment>
<evidence type="ECO:0000256" key="1">
    <source>
        <dbReference type="ARBA" id="ARBA00022729"/>
    </source>
</evidence>
<feature type="domain" description="Solute-binding protein family 3/N-terminal" evidence="2">
    <location>
        <begin position="24"/>
        <end position="244"/>
    </location>
</feature>
<dbReference type="PANTHER" id="PTHR35936:SF25">
    <property type="entry name" value="ABC TRANSPORTER SUBSTRATE-BINDING PROTEIN"/>
    <property type="match status" value="1"/>
</dbReference>
<dbReference type="Gene3D" id="3.40.190.10">
    <property type="entry name" value="Periplasmic binding protein-like II"/>
    <property type="match status" value="2"/>
</dbReference>
<evidence type="ECO:0000259" key="2">
    <source>
        <dbReference type="SMART" id="SM00062"/>
    </source>
</evidence>